<accession>A0ABR7LG55</accession>
<evidence type="ECO:0000256" key="1">
    <source>
        <dbReference type="SAM" id="MobiDB-lite"/>
    </source>
</evidence>
<proteinExistence type="predicted"/>
<dbReference type="Pfam" id="PF06114">
    <property type="entry name" value="Peptidase_M78"/>
    <property type="match status" value="1"/>
</dbReference>
<dbReference type="InterPro" id="IPR013610">
    <property type="entry name" value="ArdC_N"/>
</dbReference>
<feature type="region of interest" description="Disordered" evidence="1">
    <location>
        <begin position="54"/>
        <end position="74"/>
    </location>
</feature>
<evidence type="ECO:0000259" key="3">
    <source>
        <dbReference type="Pfam" id="PF08401"/>
    </source>
</evidence>
<feature type="domain" description="N-terminal" evidence="3">
    <location>
        <begin position="9"/>
        <end position="74"/>
    </location>
</feature>
<dbReference type="Proteomes" id="UP000734823">
    <property type="component" value="Unassembled WGS sequence"/>
</dbReference>
<name>A0ABR7LG55_9PSEU</name>
<evidence type="ECO:0000313" key="4">
    <source>
        <dbReference type="EMBL" id="MBC6451354.1"/>
    </source>
</evidence>
<gene>
    <name evidence="4" type="ORF">GPZ80_29765</name>
</gene>
<sequence>MIESRAWLRRYSLSNLLMILAQNPHATDVRPLREWNRHGRHVRKGEHGIRIWAPRFQRSPATAGPQPDRDGDRVDDHVRRLAGFILVSVFDIAQTDGDPLPDPAGPNRCALLSGDAPAGLWEALARQVAAAGFTIDRGECGGANGITDFAARTVRVRADVEPTQAAKTLAHELAHILCEHDKRADLRRETGEIEAESVACIVAAVCGLSTLDYSVPYVAGWAADVTAVRQSAERVLSVADRILAHIDDELTQPELTEPRTAVV</sequence>
<dbReference type="Gene3D" id="1.10.10.2910">
    <property type="match status" value="1"/>
</dbReference>
<feature type="domain" description="IrrE N-terminal-like" evidence="2">
    <location>
        <begin position="151"/>
        <end position="193"/>
    </location>
</feature>
<evidence type="ECO:0000259" key="2">
    <source>
        <dbReference type="Pfam" id="PF06114"/>
    </source>
</evidence>
<protein>
    <submittedName>
        <fullName evidence="4">ImmA/IrrE family metallo-endopeptidase</fullName>
    </submittedName>
</protein>
<organism evidence="4 5">
    <name type="scientific">Actinokineospora xionganensis</name>
    <dbReference type="NCBI Taxonomy" id="2684470"/>
    <lineage>
        <taxon>Bacteria</taxon>
        <taxon>Bacillati</taxon>
        <taxon>Actinomycetota</taxon>
        <taxon>Actinomycetes</taxon>
        <taxon>Pseudonocardiales</taxon>
        <taxon>Pseudonocardiaceae</taxon>
        <taxon>Actinokineospora</taxon>
    </lineage>
</organism>
<comment type="caution">
    <text evidence="4">The sequence shown here is derived from an EMBL/GenBank/DDBJ whole genome shotgun (WGS) entry which is preliminary data.</text>
</comment>
<dbReference type="InterPro" id="IPR010359">
    <property type="entry name" value="IrrE_HExxH"/>
</dbReference>
<evidence type="ECO:0000313" key="5">
    <source>
        <dbReference type="Proteomes" id="UP000734823"/>
    </source>
</evidence>
<dbReference type="EMBL" id="JABVED010000028">
    <property type="protein sequence ID" value="MBC6451354.1"/>
    <property type="molecule type" value="Genomic_DNA"/>
</dbReference>
<dbReference type="Pfam" id="PF08401">
    <property type="entry name" value="ArdcN"/>
    <property type="match status" value="1"/>
</dbReference>
<keyword evidence="5" id="KW-1185">Reference proteome</keyword>
<reference evidence="4 5" key="1">
    <citation type="submission" date="2020-06" db="EMBL/GenBank/DDBJ databases">
        <title>Actinokineospora xiongansis sp. nov., isolated from soil of Baiyangdian.</title>
        <authorList>
            <person name="Zhang X."/>
        </authorList>
    </citation>
    <scope>NUCLEOTIDE SEQUENCE [LARGE SCALE GENOMIC DNA]</scope>
    <source>
        <strain evidence="4 5">HBU206404</strain>
    </source>
</reference>